<proteinExistence type="predicted"/>
<dbReference type="KEGG" id="hbq:QI031_10010"/>
<accession>A0AAJ6NW94</accession>
<dbReference type="RefSeq" id="WP_281485027.1">
    <property type="nucleotide sequence ID" value="NZ_CP124543.1"/>
</dbReference>
<reference evidence="1 2" key="1">
    <citation type="journal article" date="2023" name="Limnol Oceanogr Lett">
        <title>Environmental adaptations by the intertidal Antarctic cyanobacterium Halotia branconii CENA392 as revealed using long-read genome sequencing.</title>
        <authorList>
            <person name="Dextro R.B."/>
            <person name="Delbaje E."/>
            <person name="Freitas P.N.N."/>
            <person name="Geraldes V."/>
            <person name="Pinto E."/>
            <person name="Long P.F."/>
            <person name="Fiore M.F."/>
        </authorList>
    </citation>
    <scope>NUCLEOTIDE SEQUENCE [LARGE SCALE GENOMIC DNA]</scope>
    <source>
        <strain evidence="1 2">CENA392</strain>
    </source>
</reference>
<dbReference type="EMBL" id="CP124543">
    <property type="protein sequence ID" value="WGV27787.1"/>
    <property type="molecule type" value="Genomic_DNA"/>
</dbReference>
<name>A0AAJ6NW94_9CYAN</name>
<dbReference type="Proteomes" id="UP001223520">
    <property type="component" value="Chromosome"/>
</dbReference>
<protein>
    <submittedName>
        <fullName evidence="1">Alkaline phosphatase family protein</fullName>
    </submittedName>
</protein>
<dbReference type="AlphaFoldDB" id="A0AAJ6NW94"/>
<dbReference type="Gene3D" id="3.40.720.10">
    <property type="entry name" value="Alkaline Phosphatase, subunit A"/>
    <property type="match status" value="2"/>
</dbReference>
<dbReference type="InterPro" id="IPR002591">
    <property type="entry name" value="Phosphodiest/P_Trfase"/>
</dbReference>
<sequence>MTNPVIVIGLDAADSMLLEKWMNAGHLQTFSQLRKQGIYGHLKTKVNYCGVPEELSSTEVLWPTFITGMQANKTGNWDMVKYNPGSYEIYCELDDSGYNYEQYPPFYALGENYKVAVFDQPYAKLSNRVNGIQVLGWGGTYPYTPSASDPPEVFADITKQYGQNPILFNDYGVWWDNAYINWEKPALKQSIEGHSAICRDLLRRESWDLFITNFNEPHTAGHDLYAFSDPEHPLYPHLSGRNDSDPVLETYKDIDRAIGEILSEAPEDAYVLCFSPHGMGLNFSDMLSQTFLPEILYRYSFPGKVAIAPGKLGETPPPIITKPVRNSWPGNVWVTLHEPNPIKKLFKTWTHKKFLQSSQYGLRSPYSTEAEATAMGWMPAMWFQPIWPQMKAFALPAFADGHIRINLKGRERDGIVTADEYETVCQELSQILYRLTDARTGKSLVKKVVRTRRSASENDPQLPDSDLIILWNEQMTDVVDSPDFGRIGPVPYFRAGSHWDRGFFMAKGPGINPGTDLLQGDIIDLPPTILKLMGAPIPEYLEGKPLITNSATPLAVEC</sequence>
<dbReference type="SUPFAM" id="SSF53649">
    <property type="entry name" value="Alkaline phosphatase-like"/>
    <property type="match status" value="1"/>
</dbReference>
<keyword evidence="2" id="KW-1185">Reference proteome</keyword>
<evidence type="ECO:0000313" key="1">
    <source>
        <dbReference type="EMBL" id="WGV27787.1"/>
    </source>
</evidence>
<gene>
    <name evidence="1" type="ORF">QI031_10010</name>
</gene>
<dbReference type="InterPro" id="IPR017850">
    <property type="entry name" value="Alkaline_phosphatase_core_sf"/>
</dbReference>
<evidence type="ECO:0000313" key="2">
    <source>
        <dbReference type="Proteomes" id="UP001223520"/>
    </source>
</evidence>
<organism evidence="1 2">
    <name type="scientific">Halotia branconii CENA392</name>
    <dbReference type="NCBI Taxonomy" id="1539056"/>
    <lineage>
        <taxon>Bacteria</taxon>
        <taxon>Bacillati</taxon>
        <taxon>Cyanobacteriota</taxon>
        <taxon>Cyanophyceae</taxon>
        <taxon>Nostocales</taxon>
        <taxon>Nodulariaceae</taxon>
        <taxon>Halotia</taxon>
    </lineage>
</organism>
<dbReference type="Pfam" id="PF01663">
    <property type="entry name" value="Phosphodiest"/>
    <property type="match status" value="1"/>
</dbReference>